<dbReference type="STRING" id="1385369.N825_10395"/>
<dbReference type="EMBL" id="AVFL01000015">
    <property type="protein sequence ID" value="EWY38960.1"/>
    <property type="molecule type" value="Genomic_DNA"/>
</dbReference>
<evidence type="ECO:0000313" key="2">
    <source>
        <dbReference type="EMBL" id="EWY38960.1"/>
    </source>
</evidence>
<reference evidence="2 3" key="1">
    <citation type="submission" date="2013-08" db="EMBL/GenBank/DDBJ databases">
        <title>The genome sequence of Skermanella stibiiresistens.</title>
        <authorList>
            <person name="Zhu W."/>
            <person name="Wang G."/>
        </authorList>
    </citation>
    <scope>NUCLEOTIDE SEQUENCE [LARGE SCALE GENOMIC DNA]</scope>
    <source>
        <strain evidence="2 3">SB22</strain>
    </source>
</reference>
<dbReference type="Proteomes" id="UP000019486">
    <property type="component" value="Unassembled WGS sequence"/>
</dbReference>
<keyword evidence="3" id="KW-1185">Reference proteome</keyword>
<gene>
    <name evidence="2" type="ORF">N825_10395</name>
</gene>
<organism evidence="2 3">
    <name type="scientific">Skermanella stibiiresistens SB22</name>
    <dbReference type="NCBI Taxonomy" id="1385369"/>
    <lineage>
        <taxon>Bacteria</taxon>
        <taxon>Pseudomonadati</taxon>
        <taxon>Pseudomonadota</taxon>
        <taxon>Alphaproteobacteria</taxon>
        <taxon>Rhodospirillales</taxon>
        <taxon>Azospirillaceae</taxon>
        <taxon>Skermanella</taxon>
    </lineage>
</organism>
<comment type="caution">
    <text evidence="2">The sequence shown here is derived from an EMBL/GenBank/DDBJ whole genome shotgun (WGS) entry which is preliminary data.</text>
</comment>
<sequence length="61" mass="6819">MLTSAARAAMAVERGEGRHGRGPLSQDLEQAREVFRDLGIDRQRRPLILPKIQVAACETFE</sequence>
<accession>W9GYE9</accession>
<evidence type="ECO:0000313" key="3">
    <source>
        <dbReference type="Proteomes" id="UP000019486"/>
    </source>
</evidence>
<protein>
    <submittedName>
        <fullName evidence="2">Uncharacterized protein</fullName>
    </submittedName>
</protein>
<feature type="region of interest" description="Disordered" evidence="1">
    <location>
        <begin position="1"/>
        <end position="28"/>
    </location>
</feature>
<name>W9GYE9_9PROT</name>
<dbReference type="AlphaFoldDB" id="W9GYE9"/>
<evidence type="ECO:0000256" key="1">
    <source>
        <dbReference type="SAM" id="MobiDB-lite"/>
    </source>
</evidence>
<proteinExistence type="predicted"/>